<keyword evidence="10 13" id="KW-0408">Iron</keyword>
<evidence type="ECO:0000256" key="5">
    <source>
        <dbReference type="ARBA" id="ARBA00022617"/>
    </source>
</evidence>
<keyword evidence="8 15" id="KW-1133">Transmembrane helix</keyword>
<keyword evidence="7 13" id="KW-0479">Metal-binding</keyword>
<dbReference type="GO" id="GO:0020037">
    <property type="term" value="F:heme binding"/>
    <property type="evidence" value="ECO:0007669"/>
    <property type="project" value="InterPro"/>
</dbReference>
<comment type="subcellular location">
    <subcellularLocation>
        <location evidence="2">Membrane</location>
    </subcellularLocation>
</comment>
<dbReference type="GO" id="GO:0016020">
    <property type="term" value="C:membrane"/>
    <property type="evidence" value="ECO:0007669"/>
    <property type="project" value="UniProtKB-SubCell"/>
</dbReference>
<evidence type="ECO:0000256" key="9">
    <source>
        <dbReference type="ARBA" id="ARBA00023002"/>
    </source>
</evidence>
<dbReference type="PROSITE" id="PS00086">
    <property type="entry name" value="CYTOCHROME_P450"/>
    <property type="match status" value="1"/>
</dbReference>
<sequence>MAFSSTTIQLAVAITIAVVFALYVRRRRSVLAGLAGPESSHPILGFLTTLLRGSEAGEVDFALQNKYGGAVRFDSIFGMQQLWLCDPKAVQYIAQTAGYKFIRASDRKEDSRLTVGDGVATVEGDDHRRHRRIMLPGFGAKESRTSLCALLLSQGKTGKSYRTRGSRQKFNVVQMADKWVQIIQDEENATIDAPFWISRATLDALGEAALDYQFNALDDMSNELARAFSGLFAKARLNPSNWSIFEEYVVPLLPLTLVRTWNAYVPSKKRAIQHHCKTISEDVARQLVQEKSAALLADKGGHDIMSLLVKANASAGAKGGMAEDEMLAQLSTIIIAGHETTANSICWTLLELCRNPDVQTRLRNEIRAVRRERNEPGLTAATFDAMPYLSAVMKESLRYHTGLYHIAKEAAQDEVIPLLRPVVGTDGKMIHEIPVQKGQNVILSVAAYNRDKDVFGQDAHTFNPERWLEDGYITKQAFVGVYANLLTFGGGHRACLGWRFAILELSTFLVELVDKFEFAIDPEVKILRGAAIIMPPIIEGEEAKGTQLPLRVRLAPPMD</sequence>
<keyword evidence="11 14" id="KW-0503">Monooxygenase</keyword>
<dbReference type="PRINTS" id="PR00463">
    <property type="entry name" value="EP450I"/>
</dbReference>
<dbReference type="InterPro" id="IPR001128">
    <property type="entry name" value="Cyt_P450"/>
</dbReference>
<evidence type="ECO:0000256" key="2">
    <source>
        <dbReference type="ARBA" id="ARBA00004370"/>
    </source>
</evidence>
<name>A0A550BX81_9AGAR</name>
<evidence type="ECO:0000256" key="15">
    <source>
        <dbReference type="SAM" id="Phobius"/>
    </source>
</evidence>
<dbReference type="InterPro" id="IPR017972">
    <property type="entry name" value="Cyt_P450_CS"/>
</dbReference>
<comment type="pathway">
    <text evidence="3">Secondary metabolite biosynthesis; terpenoid biosynthesis.</text>
</comment>
<organism evidence="16 17">
    <name type="scientific">Schizophyllum amplum</name>
    <dbReference type="NCBI Taxonomy" id="97359"/>
    <lineage>
        <taxon>Eukaryota</taxon>
        <taxon>Fungi</taxon>
        <taxon>Dikarya</taxon>
        <taxon>Basidiomycota</taxon>
        <taxon>Agaricomycotina</taxon>
        <taxon>Agaricomycetes</taxon>
        <taxon>Agaricomycetidae</taxon>
        <taxon>Agaricales</taxon>
        <taxon>Schizophyllaceae</taxon>
        <taxon>Schizophyllum</taxon>
    </lineage>
</organism>
<dbReference type="EMBL" id="VDMD01000052">
    <property type="protein sequence ID" value="TRM57157.1"/>
    <property type="molecule type" value="Genomic_DNA"/>
</dbReference>
<dbReference type="PRINTS" id="PR00385">
    <property type="entry name" value="P450"/>
</dbReference>
<dbReference type="InterPro" id="IPR050121">
    <property type="entry name" value="Cytochrome_P450_monoxygenase"/>
</dbReference>
<dbReference type="GO" id="GO:0005506">
    <property type="term" value="F:iron ion binding"/>
    <property type="evidence" value="ECO:0007669"/>
    <property type="project" value="InterPro"/>
</dbReference>
<feature type="binding site" description="axial binding residue" evidence="13">
    <location>
        <position position="495"/>
    </location>
    <ligand>
        <name>heme</name>
        <dbReference type="ChEBI" id="CHEBI:30413"/>
    </ligand>
    <ligandPart>
        <name>Fe</name>
        <dbReference type="ChEBI" id="CHEBI:18248"/>
    </ligandPart>
</feature>
<keyword evidence="12 15" id="KW-0472">Membrane</keyword>
<protein>
    <submittedName>
        <fullName evidence="16">Cytochrome P450</fullName>
    </submittedName>
</protein>
<evidence type="ECO:0000256" key="7">
    <source>
        <dbReference type="ARBA" id="ARBA00022723"/>
    </source>
</evidence>
<evidence type="ECO:0000256" key="3">
    <source>
        <dbReference type="ARBA" id="ARBA00004721"/>
    </source>
</evidence>
<evidence type="ECO:0000256" key="1">
    <source>
        <dbReference type="ARBA" id="ARBA00001971"/>
    </source>
</evidence>
<comment type="cofactor">
    <cofactor evidence="1 13">
        <name>heme</name>
        <dbReference type="ChEBI" id="CHEBI:30413"/>
    </cofactor>
</comment>
<accession>A0A550BX81</accession>
<evidence type="ECO:0000256" key="4">
    <source>
        <dbReference type="ARBA" id="ARBA00010617"/>
    </source>
</evidence>
<keyword evidence="6 15" id="KW-0812">Transmembrane</keyword>
<dbReference type="GO" id="GO:0004497">
    <property type="term" value="F:monooxygenase activity"/>
    <property type="evidence" value="ECO:0007669"/>
    <property type="project" value="UniProtKB-KW"/>
</dbReference>
<keyword evidence="9 14" id="KW-0560">Oxidoreductase</keyword>
<dbReference type="AlphaFoldDB" id="A0A550BX81"/>
<dbReference type="Pfam" id="PF00067">
    <property type="entry name" value="p450"/>
    <property type="match status" value="1"/>
</dbReference>
<dbReference type="SUPFAM" id="SSF48264">
    <property type="entry name" value="Cytochrome P450"/>
    <property type="match status" value="1"/>
</dbReference>
<dbReference type="STRING" id="97359.A0A550BX81"/>
<dbReference type="InterPro" id="IPR002401">
    <property type="entry name" value="Cyt_P450_E_grp-I"/>
</dbReference>
<proteinExistence type="inferred from homology"/>
<evidence type="ECO:0000256" key="8">
    <source>
        <dbReference type="ARBA" id="ARBA00022989"/>
    </source>
</evidence>
<keyword evidence="17" id="KW-1185">Reference proteome</keyword>
<evidence type="ECO:0000256" key="13">
    <source>
        <dbReference type="PIRSR" id="PIRSR602401-1"/>
    </source>
</evidence>
<dbReference type="Proteomes" id="UP000320762">
    <property type="component" value="Unassembled WGS sequence"/>
</dbReference>
<dbReference type="PANTHER" id="PTHR24305:SF166">
    <property type="entry name" value="CYTOCHROME P450 12A4, MITOCHONDRIAL-RELATED"/>
    <property type="match status" value="1"/>
</dbReference>
<feature type="transmembrane region" description="Helical" evidence="15">
    <location>
        <begin position="6"/>
        <end position="24"/>
    </location>
</feature>
<evidence type="ECO:0000256" key="14">
    <source>
        <dbReference type="RuleBase" id="RU000461"/>
    </source>
</evidence>
<dbReference type="OrthoDB" id="1470350at2759"/>
<dbReference type="PANTHER" id="PTHR24305">
    <property type="entry name" value="CYTOCHROME P450"/>
    <property type="match status" value="1"/>
</dbReference>
<evidence type="ECO:0000256" key="6">
    <source>
        <dbReference type="ARBA" id="ARBA00022692"/>
    </source>
</evidence>
<comment type="similarity">
    <text evidence="4 14">Belongs to the cytochrome P450 family.</text>
</comment>
<evidence type="ECO:0000256" key="12">
    <source>
        <dbReference type="ARBA" id="ARBA00023136"/>
    </source>
</evidence>
<evidence type="ECO:0000313" key="16">
    <source>
        <dbReference type="EMBL" id="TRM57157.1"/>
    </source>
</evidence>
<dbReference type="GO" id="GO:0016705">
    <property type="term" value="F:oxidoreductase activity, acting on paired donors, with incorporation or reduction of molecular oxygen"/>
    <property type="evidence" value="ECO:0007669"/>
    <property type="project" value="InterPro"/>
</dbReference>
<dbReference type="Gene3D" id="1.10.630.10">
    <property type="entry name" value="Cytochrome P450"/>
    <property type="match status" value="1"/>
</dbReference>
<gene>
    <name evidence="16" type="ORF">BD626DRAFT_574855</name>
</gene>
<evidence type="ECO:0000256" key="10">
    <source>
        <dbReference type="ARBA" id="ARBA00023004"/>
    </source>
</evidence>
<comment type="caution">
    <text evidence="16">The sequence shown here is derived from an EMBL/GenBank/DDBJ whole genome shotgun (WGS) entry which is preliminary data.</text>
</comment>
<evidence type="ECO:0000313" key="17">
    <source>
        <dbReference type="Proteomes" id="UP000320762"/>
    </source>
</evidence>
<reference evidence="16 17" key="1">
    <citation type="journal article" date="2019" name="New Phytol.">
        <title>Comparative genomics reveals unique wood-decay strategies and fruiting body development in the Schizophyllaceae.</title>
        <authorList>
            <person name="Almasi E."/>
            <person name="Sahu N."/>
            <person name="Krizsan K."/>
            <person name="Balint B."/>
            <person name="Kovacs G.M."/>
            <person name="Kiss B."/>
            <person name="Cseklye J."/>
            <person name="Drula E."/>
            <person name="Henrissat B."/>
            <person name="Nagy I."/>
            <person name="Chovatia M."/>
            <person name="Adam C."/>
            <person name="LaButti K."/>
            <person name="Lipzen A."/>
            <person name="Riley R."/>
            <person name="Grigoriev I.V."/>
            <person name="Nagy L.G."/>
        </authorList>
    </citation>
    <scope>NUCLEOTIDE SEQUENCE [LARGE SCALE GENOMIC DNA]</scope>
    <source>
        <strain evidence="16 17">NL-1724</strain>
    </source>
</reference>
<keyword evidence="5 13" id="KW-0349">Heme</keyword>
<evidence type="ECO:0000256" key="11">
    <source>
        <dbReference type="ARBA" id="ARBA00023033"/>
    </source>
</evidence>
<dbReference type="InterPro" id="IPR036396">
    <property type="entry name" value="Cyt_P450_sf"/>
</dbReference>